<comment type="caution">
    <text evidence="1">The sequence shown here is derived from an EMBL/GenBank/DDBJ whole genome shotgun (WGS) entry which is preliminary data.</text>
</comment>
<keyword evidence="2" id="KW-1185">Reference proteome</keyword>
<dbReference type="Proteomes" id="UP001153331">
    <property type="component" value="Unassembled WGS sequence"/>
</dbReference>
<name>A0ACC2IBT8_9PLEO</name>
<reference evidence="1" key="1">
    <citation type="submission" date="2022-11" db="EMBL/GenBank/DDBJ databases">
        <title>Genome Sequence of Boeremia exigua.</title>
        <authorList>
            <person name="Buettner E."/>
        </authorList>
    </citation>
    <scope>NUCLEOTIDE SEQUENCE</scope>
    <source>
        <strain evidence="1">CU02</strain>
    </source>
</reference>
<evidence type="ECO:0000313" key="1">
    <source>
        <dbReference type="EMBL" id="KAJ8112572.1"/>
    </source>
</evidence>
<proteinExistence type="predicted"/>
<protein>
    <submittedName>
        <fullName evidence="1">Uncharacterized protein</fullName>
    </submittedName>
</protein>
<accession>A0ACC2IBT8</accession>
<evidence type="ECO:0000313" key="2">
    <source>
        <dbReference type="Proteomes" id="UP001153331"/>
    </source>
</evidence>
<sequence>MRLEQFSPWFCGARYAFLLASSEMFRCVRELRRPIPLPGAPGRKAPLNSVTYADKTSQPQSVLPRIEGTGAELANESPKWTSN</sequence>
<dbReference type="EMBL" id="JAPHNI010000315">
    <property type="protein sequence ID" value="KAJ8112572.1"/>
    <property type="molecule type" value="Genomic_DNA"/>
</dbReference>
<organism evidence="1 2">
    <name type="scientific">Boeremia exigua</name>
    <dbReference type="NCBI Taxonomy" id="749465"/>
    <lineage>
        <taxon>Eukaryota</taxon>
        <taxon>Fungi</taxon>
        <taxon>Dikarya</taxon>
        <taxon>Ascomycota</taxon>
        <taxon>Pezizomycotina</taxon>
        <taxon>Dothideomycetes</taxon>
        <taxon>Pleosporomycetidae</taxon>
        <taxon>Pleosporales</taxon>
        <taxon>Pleosporineae</taxon>
        <taxon>Didymellaceae</taxon>
        <taxon>Boeremia</taxon>
    </lineage>
</organism>
<gene>
    <name evidence="1" type="ORF">OPT61_g5102</name>
</gene>